<evidence type="ECO:0000313" key="2">
    <source>
        <dbReference type="Proteomes" id="UP000612585"/>
    </source>
</evidence>
<organism evidence="1 2">
    <name type="scientific">Virgisporangium aurantiacum</name>
    <dbReference type="NCBI Taxonomy" id="175570"/>
    <lineage>
        <taxon>Bacteria</taxon>
        <taxon>Bacillati</taxon>
        <taxon>Actinomycetota</taxon>
        <taxon>Actinomycetes</taxon>
        <taxon>Micromonosporales</taxon>
        <taxon>Micromonosporaceae</taxon>
        <taxon>Virgisporangium</taxon>
    </lineage>
</organism>
<keyword evidence="2" id="KW-1185">Reference proteome</keyword>
<dbReference type="Proteomes" id="UP000612585">
    <property type="component" value="Unassembled WGS sequence"/>
</dbReference>
<name>A0A8J4E875_9ACTN</name>
<reference evidence="1" key="1">
    <citation type="submission" date="2021-01" db="EMBL/GenBank/DDBJ databases">
        <title>Whole genome shotgun sequence of Virgisporangium aurantiacum NBRC 16421.</title>
        <authorList>
            <person name="Komaki H."/>
            <person name="Tamura T."/>
        </authorList>
    </citation>
    <scope>NUCLEOTIDE SEQUENCE</scope>
    <source>
        <strain evidence="1">NBRC 16421</strain>
    </source>
</reference>
<dbReference type="EMBL" id="BOPG01000079">
    <property type="protein sequence ID" value="GIJ62517.1"/>
    <property type="molecule type" value="Genomic_DNA"/>
</dbReference>
<dbReference type="SUPFAM" id="SSF52540">
    <property type="entry name" value="P-loop containing nucleoside triphosphate hydrolases"/>
    <property type="match status" value="1"/>
</dbReference>
<dbReference type="AlphaFoldDB" id="A0A8J4E875"/>
<comment type="caution">
    <text evidence="1">The sequence shown here is derived from an EMBL/GenBank/DDBJ whole genome shotgun (WGS) entry which is preliminary data.</text>
</comment>
<dbReference type="InterPro" id="IPR027417">
    <property type="entry name" value="P-loop_NTPase"/>
</dbReference>
<proteinExistence type="predicted"/>
<dbReference type="InterPro" id="IPR008868">
    <property type="entry name" value="TniB"/>
</dbReference>
<evidence type="ECO:0008006" key="3">
    <source>
        <dbReference type="Google" id="ProtNLM"/>
    </source>
</evidence>
<gene>
    <name evidence="1" type="ORF">Vau01_100330</name>
</gene>
<dbReference type="Pfam" id="PF05621">
    <property type="entry name" value="TniB"/>
    <property type="match status" value="1"/>
</dbReference>
<protein>
    <recommendedName>
        <fullName evidence="3">TniB protein</fullName>
    </recommendedName>
</protein>
<sequence>MTDMELAEATEDLSHLHPAAQRVARLPAEERLRHVRADRWIGYTRATEALAGLEMLFDWTARQRMPNLLLIGVTNNGKSMIIEKFRRSHPPVSLPEQEQIPVPTVQMPSEPSVAGVEVVKIPPRAPKANAYAERWVRAVRHECLD</sequence>
<evidence type="ECO:0000313" key="1">
    <source>
        <dbReference type="EMBL" id="GIJ62517.1"/>
    </source>
</evidence>
<accession>A0A8J4E875</accession>